<organism evidence="2 3">
    <name type="scientific">Halobacillus campisalis</name>
    <dbReference type="NCBI Taxonomy" id="435909"/>
    <lineage>
        <taxon>Bacteria</taxon>
        <taxon>Bacillati</taxon>
        <taxon>Bacillota</taxon>
        <taxon>Bacilli</taxon>
        <taxon>Bacillales</taxon>
        <taxon>Bacillaceae</taxon>
        <taxon>Halobacillus</taxon>
    </lineage>
</organism>
<gene>
    <name evidence="2" type="ORF">ACFQMN_05405</name>
</gene>
<evidence type="ECO:0000256" key="1">
    <source>
        <dbReference type="SAM" id="Phobius"/>
    </source>
</evidence>
<dbReference type="Proteomes" id="UP001596494">
    <property type="component" value="Unassembled WGS sequence"/>
</dbReference>
<reference evidence="3" key="1">
    <citation type="journal article" date="2019" name="Int. J. Syst. Evol. Microbiol.">
        <title>The Global Catalogue of Microorganisms (GCM) 10K type strain sequencing project: providing services to taxonomists for standard genome sequencing and annotation.</title>
        <authorList>
            <consortium name="The Broad Institute Genomics Platform"/>
            <consortium name="The Broad Institute Genome Sequencing Center for Infectious Disease"/>
            <person name="Wu L."/>
            <person name="Ma J."/>
        </authorList>
    </citation>
    <scope>NUCLEOTIDE SEQUENCE [LARGE SCALE GENOMIC DNA]</scope>
    <source>
        <strain evidence="3">CCUG 73951</strain>
    </source>
</reference>
<name>A0ABW2K271_9BACI</name>
<sequence length="103" mass="11877">MKRWLLTILAFMSVSIWTVVLIIFFNLSEEKVVSSHSQSIPTSLAERQYGVERINMPEEGKEEERRMDTVIGETVISKIWVDDMSEDGRVSIDTLLKTLELDD</sequence>
<accession>A0ABW2K271</accession>
<evidence type="ECO:0000313" key="3">
    <source>
        <dbReference type="Proteomes" id="UP001596494"/>
    </source>
</evidence>
<protein>
    <submittedName>
        <fullName evidence="2">Uncharacterized protein</fullName>
    </submittedName>
</protein>
<dbReference type="EMBL" id="JBHTBY010000005">
    <property type="protein sequence ID" value="MFC7320307.1"/>
    <property type="molecule type" value="Genomic_DNA"/>
</dbReference>
<keyword evidence="1" id="KW-0812">Transmembrane</keyword>
<dbReference type="RefSeq" id="WP_289214678.1">
    <property type="nucleotide sequence ID" value="NZ_JAPVRC010000001.1"/>
</dbReference>
<feature type="transmembrane region" description="Helical" evidence="1">
    <location>
        <begin position="6"/>
        <end position="27"/>
    </location>
</feature>
<keyword evidence="3" id="KW-1185">Reference proteome</keyword>
<evidence type="ECO:0000313" key="2">
    <source>
        <dbReference type="EMBL" id="MFC7320307.1"/>
    </source>
</evidence>
<keyword evidence="1" id="KW-1133">Transmembrane helix</keyword>
<comment type="caution">
    <text evidence="2">The sequence shown here is derived from an EMBL/GenBank/DDBJ whole genome shotgun (WGS) entry which is preliminary data.</text>
</comment>
<keyword evidence="1" id="KW-0472">Membrane</keyword>
<proteinExistence type="predicted"/>